<dbReference type="RefSeq" id="WP_244458174.1">
    <property type="nucleotide sequence ID" value="NZ_AP025637.1"/>
</dbReference>
<comment type="similarity">
    <text evidence="1">Belongs to the RutC family.</text>
</comment>
<dbReference type="Proteomes" id="UP000831327">
    <property type="component" value="Chromosome"/>
</dbReference>
<dbReference type="CDD" id="cd00448">
    <property type="entry name" value="YjgF_YER057c_UK114_family"/>
    <property type="match status" value="1"/>
</dbReference>
<gene>
    <name evidence="2" type="ORF">Rmf_07940</name>
</gene>
<dbReference type="Pfam" id="PF01042">
    <property type="entry name" value="Ribonuc_L-PSP"/>
    <property type="match status" value="1"/>
</dbReference>
<accession>A0ABM7XZE6</accession>
<organism evidence="2 3">
    <name type="scientific">Roseomonas fluvialis</name>
    <dbReference type="NCBI Taxonomy" id="1750527"/>
    <lineage>
        <taxon>Bacteria</taxon>
        <taxon>Pseudomonadati</taxon>
        <taxon>Pseudomonadota</taxon>
        <taxon>Alphaproteobacteria</taxon>
        <taxon>Acetobacterales</taxon>
        <taxon>Roseomonadaceae</taxon>
        <taxon>Roseomonas</taxon>
    </lineage>
</organism>
<dbReference type="SUPFAM" id="SSF55298">
    <property type="entry name" value="YjgF-like"/>
    <property type="match status" value="1"/>
</dbReference>
<evidence type="ECO:0000313" key="2">
    <source>
        <dbReference type="EMBL" id="BDG70865.1"/>
    </source>
</evidence>
<dbReference type="InterPro" id="IPR006175">
    <property type="entry name" value="YjgF/YER057c/UK114"/>
</dbReference>
<proteinExistence type="inferred from homology"/>
<dbReference type="PANTHER" id="PTHR11803:SF58">
    <property type="entry name" value="PROTEIN HMF1-RELATED"/>
    <property type="match status" value="1"/>
</dbReference>
<evidence type="ECO:0000256" key="1">
    <source>
        <dbReference type="ARBA" id="ARBA00010552"/>
    </source>
</evidence>
<sequence>MDRQIITSPRVTPMRSGVNHAVKAGGFVFVTGVTPFRGAERMAATIDKGDLVAQVRQVMTNMQAILEEAGTSLEKAVKMNVALTDMGRYAEFDATFKTFFKDGNYPARQTTESVRLAHPDFLVSIDCIAVA</sequence>
<protein>
    <submittedName>
        <fullName evidence="2">Reactive intermediate/imine deaminase</fullName>
    </submittedName>
</protein>
<name>A0ABM7XZE6_9PROT</name>
<dbReference type="PANTHER" id="PTHR11803">
    <property type="entry name" value="2-IMINOBUTANOATE/2-IMINOPROPANOATE DEAMINASE RIDA"/>
    <property type="match status" value="1"/>
</dbReference>
<dbReference type="InterPro" id="IPR035959">
    <property type="entry name" value="RutC-like_sf"/>
</dbReference>
<dbReference type="Gene3D" id="3.30.1330.40">
    <property type="entry name" value="RutC-like"/>
    <property type="match status" value="1"/>
</dbReference>
<reference evidence="2 3" key="1">
    <citation type="journal article" date="2016" name="Microbes Environ.">
        <title>Phylogenetically diverse aerobic anoxygenic phototrophic bacteria isolated from epilithic biofilms in Tama river, Japan.</title>
        <authorList>
            <person name="Hirose S."/>
            <person name="Matsuura K."/>
            <person name="Haruta S."/>
        </authorList>
    </citation>
    <scope>NUCLEOTIDE SEQUENCE [LARGE SCALE GENOMIC DNA]</scope>
    <source>
        <strain evidence="2 3">S08</strain>
    </source>
</reference>
<dbReference type="EMBL" id="AP025637">
    <property type="protein sequence ID" value="BDG70865.1"/>
    <property type="molecule type" value="Genomic_DNA"/>
</dbReference>
<evidence type="ECO:0000313" key="3">
    <source>
        <dbReference type="Proteomes" id="UP000831327"/>
    </source>
</evidence>
<keyword evidence="3" id="KW-1185">Reference proteome</keyword>